<dbReference type="InterPro" id="IPR001789">
    <property type="entry name" value="Sig_transdc_resp-reg_receiver"/>
</dbReference>
<keyword evidence="2" id="KW-0067">ATP-binding</keyword>
<reference evidence="10" key="1">
    <citation type="submission" date="2016-10" db="EMBL/GenBank/DDBJ databases">
        <authorList>
            <person name="Varghese N."/>
            <person name="Submissions S."/>
        </authorList>
    </citation>
    <scope>NUCLEOTIDE SEQUENCE [LARGE SCALE GENOMIC DNA]</scope>
    <source>
        <strain evidence="10">LMG 26416</strain>
    </source>
</reference>
<keyword evidence="6" id="KW-0597">Phosphoprotein</keyword>
<dbReference type="SUPFAM" id="SSF46689">
    <property type="entry name" value="Homeodomain-like"/>
    <property type="match status" value="1"/>
</dbReference>
<feature type="modified residue" description="4-aspartylphosphate" evidence="6">
    <location>
        <position position="52"/>
    </location>
</feature>
<dbReference type="PANTHER" id="PTHR32071">
    <property type="entry name" value="TRANSCRIPTIONAL REGULATORY PROTEIN"/>
    <property type="match status" value="1"/>
</dbReference>
<dbReference type="GO" id="GO:0005524">
    <property type="term" value="F:ATP binding"/>
    <property type="evidence" value="ECO:0007669"/>
    <property type="project" value="UniProtKB-KW"/>
</dbReference>
<dbReference type="SUPFAM" id="SSF52172">
    <property type="entry name" value="CheY-like"/>
    <property type="match status" value="1"/>
</dbReference>
<organism evidence="9 10">
    <name type="scientific">Paraburkholderia caballeronis</name>
    <dbReference type="NCBI Taxonomy" id="416943"/>
    <lineage>
        <taxon>Bacteria</taxon>
        <taxon>Pseudomonadati</taxon>
        <taxon>Pseudomonadota</taxon>
        <taxon>Betaproteobacteria</taxon>
        <taxon>Burkholderiales</taxon>
        <taxon>Burkholderiaceae</taxon>
        <taxon>Paraburkholderia</taxon>
    </lineage>
</organism>
<dbReference type="InterPro" id="IPR011006">
    <property type="entry name" value="CheY-like_superfamily"/>
</dbReference>
<dbReference type="PROSITE" id="PS50110">
    <property type="entry name" value="RESPONSE_REGULATORY"/>
    <property type="match status" value="1"/>
</dbReference>
<gene>
    <name evidence="9" type="ORF">SAMN05192542_10558</name>
</gene>
<dbReference type="Gene3D" id="1.10.10.60">
    <property type="entry name" value="Homeodomain-like"/>
    <property type="match status" value="1"/>
</dbReference>
<evidence type="ECO:0000259" key="7">
    <source>
        <dbReference type="PROSITE" id="PS50045"/>
    </source>
</evidence>
<dbReference type="InterPro" id="IPR058031">
    <property type="entry name" value="AAA_lid_NorR"/>
</dbReference>
<protein>
    <submittedName>
        <fullName evidence="9">DNA-binding transcriptional response regulator, NtrC family, contains REC, AAA-type ATPase, and a Fis-type DNA-binding domains</fullName>
    </submittedName>
</protein>
<dbReference type="PRINTS" id="PR01590">
    <property type="entry name" value="HTHFIS"/>
</dbReference>
<evidence type="ECO:0000256" key="1">
    <source>
        <dbReference type="ARBA" id="ARBA00022741"/>
    </source>
</evidence>
<dbReference type="Pfam" id="PF02954">
    <property type="entry name" value="HTH_8"/>
    <property type="match status" value="1"/>
</dbReference>
<dbReference type="SMART" id="SM00382">
    <property type="entry name" value="AAA"/>
    <property type="match status" value="1"/>
</dbReference>
<dbReference type="STRING" id="416943.SAMN05445871_1282"/>
<name>A0A1H7MKY8_9BURK</name>
<dbReference type="InterPro" id="IPR002197">
    <property type="entry name" value="HTH_Fis"/>
</dbReference>
<dbReference type="InterPro" id="IPR027417">
    <property type="entry name" value="P-loop_NTPase"/>
</dbReference>
<dbReference type="SUPFAM" id="SSF52540">
    <property type="entry name" value="P-loop containing nucleoside triphosphate hydrolases"/>
    <property type="match status" value="1"/>
</dbReference>
<sequence length="461" mass="49706">MPHALIVEDDPNSLSGLSAILAADGFSVDTAPTLTDARAALARFIPDVVLVDLNLPDGRGLDLLHHLPAQPPGGSLPVIVMTGNATVESAIEGLRHGIWDYLLKPVNIPRLRSLLARIPRPYELSEEVRALRAALRQLGRFGPMIGRSGAVQIVYDTIEQLAPTEAAILVHGESGTGKEVAARTLHQLSRRRKGPFVVCDTRLVANESALGRPLASVLFGHERGAFSGADQREPGLVDQACGGTLFIDELTELDRGQQEALLRALDSQTFMRVGGSSEVGTDFRLIAATRTVPRDAVANGKLHEDLWLRLDAAALALPPLRERDDDAALLATACVDELNQATHARGLTGTTRLIAPSFVRECLAYDWPGNVRELQERVKRAYYASGDVLETLQADEAASNGTRELNGGRVQVTVGTPLADVEEMLIRATLDAVGGTRHRAASLLGISPKTLYNKLQRMRPN</sequence>
<dbReference type="PROSITE" id="PS50045">
    <property type="entry name" value="SIGMA54_INTERACT_4"/>
    <property type="match status" value="1"/>
</dbReference>
<dbReference type="CDD" id="cd00009">
    <property type="entry name" value="AAA"/>
    <property type="match status" value="1"/>
</dbReference>
<keyword evidence="5" id="KW-0804">Transcription</keyword>
<evidence type="ECO:0000256" key="2">
    <source>
        <dbReference type="ARBA" id="ARBA00022840"/>
    </source>
</evidence>
<evidence type="ECO:0000313" key="10">
    <source>
        <dbReference type="Proteomes" id="UP000199120"/>
    </source>
</evidence>
<evidence type="ECO:0000256" key="6">
    <source>
        <dbReference type="PROSITE-ProRule" id="PRU00169"/>
    </source>
</evidence>
<dbReference type="Proteomes" id="UP000199120">
    <property type="component" value="Unassembled WGS sequence"/>
</dbReference>
<feature type="domain" description="Sigma-54 factor interaction" evidence="7">
    <location>
        <begin position="144"/>
        <end position="383"/>
    </location>
</feature>
<dbReference type="InterPro" id="IPR003593">
    <property type="entry name" value="AAA+_ATPase"/>
</dbReference>
<evidence type="ECO:0000313" key="9">
    <source>
        <dbReference type="EMBL" id="SEL11791.1"/>
    </source>
</evidence>
<dbReference type="RefSeq" id="WP_090543241.1">
    <property type="nucleotide sequence ID" value="NZ_FNSR01000001.1"/>
</dbReference>
<evidence type="ECO:0000256" key="4">
    <source>
        <dbReference type="ARBA" id="ARBA00023125"/>
    </source>
</evidence>
<dbReference type="Pfam" id="PF00072">
    <property type="entry name" value="Response_reg"/>
    <property type="match status" value="1"/>
</dbReference>
<evidence type="ECO:0000259" key="8">
    <source>
        <dbReference type="PROSITE" id="PS50110"/>
    </source>
</evidence>
<dbReference type="OrthoDB" id="9761705at2"/>
<evidence type="ECO:0000256" key="3">
    <source>
        <dbReference type="ARBA" id="ARBA00023015"/>
    </source>
</evidence>
<accession>A0A1H7MKY8</accession>
<dbReference type="Gene3D" id="3.40.50.300">
    <property type="entry name" value="P-loop containing nucleotide triphosphate hydrolases"/>
    <property type="match status" value="1"/>
</dbReference>
<dbReference type="GO" id="GO:0043565">
    <property type="term" value="F:sequence-specific DNA binding"/>
    <property type="evidence" value="ECO:0007669"/>
    <property type="project" value="InterPro"/>
</dbReference>
<dbReference type="SMART" id="SM00448">
    <property type="entry name" value="REC"/>
    <property type="match status" value="1"/>
</dbReference>
<keyword evidence="3" id="KW-0805">Transcription regulation</keyword>
<keyword evidence="1" id="KW-0547">Nucleotide-binding</keyword>
<keyword evidence="10" id="KW-1185">Reference proteome</keyword>
<dbReference type="InterPro" id="IPR002078">
    <property type="entry name" value="Sigma_54_int"/>
</dbReference>
<dbReference type="InterPro" id="IPR009057">
    <property type="entry name" value="Homeodomain-like_sf"/>
</dbReference>
<dbReference type="PANTHER" id="PTHR32071:SF117">
    <property type="entry name" value="PTS-DEPENDENT DIHYDROXYACETONE KINASE OPERON REGULATORY PROTEIN-RELATED"/>
    <property type="match status" value="1"/>
</dbReference>
<dbReference type="Pfam" id="PF25601">
    <property type="entry name" value="AAA_lid_14"/>
    <property type="match status" value="1"/>
</dbReference>
<dbReference type="EMBL" id="FOAJ01000005">
    <property type="protein sequence ID" value="SEL11791.1"/>
    <property type="molecule type" value="Genomic_DNA"/>
</dbReference>
<dbReference type="CDD" id="cd00156">
    <property type="entry name" value="REC"/>
    <property type="match status" value="1"/>
</dbReference>
<dbReference type="GO" id="GO:0000160">
    <property type="term" value="P:phosphorelay signal transduction system"/>
    <property type="evidence" value="ECO:0007669"/>
    <property type="project" value="InterPro"/>
</dbReference>
<proteinExistence type="predicted"/>
<dbReference type="Gene3D" id="3.40.50.2300">
    <property type="match status" value="1"/>
</dbReference>
<keyword evidence="4 9" id="KW-0238">DNA-binding</keyword>
<dbReference type="GO" id="GO:0006355">
    <property type="term" value="P:regulation of DNA-templated transcription"/>
    <property type="evidence" value="ECO:0007669"/>
    <property type="project" value="InterPro"/>
</dbReference>
<dbReference type="Gene3D" id="1.10.8.60">
    <property type="match status" value="1"/>
</dbReference>
<dbReference type="AlphaFoldDB" id="A0A1H7MKY8"/>
<dbReference type="Pfam" id="PF00158">
    <property type="entry name" value="Sigma54_activat"/>
    <property type="match status" value="1"/>
</dbReference>
<evidence type="ECO:0000256" key="5">
    <source>
        <dbReference type="ARBA" id="ARBA00023163"/>
    </source>
</evidence>
<feature type="domain" description="Response regulatory" evidence="8">
    <location>
        <begin position="3"/>
        <end position="119"/>
    </location>
</feature>